<protein>
    <submittedName>
        <fullName evidence="7">Glycine betaine ABC transporter substrate-binding protein</fullName>
    </submittedName>
</protein>
<accession>A0ABY5JVE2</accession>
<dbReference type="PROSITE" id="PS51257">
    <property type="entry name" value="PROKAR_LIPOPROTEIN"/>
    <property type="match status" value="1"/>
</dbReference>
<keyword evidence="4" id="KW-0472">Membrane</keyword>
<evidence type="ECO:0000256" key="5">
    <source>
        <dbReference type="SAM" id="SignalP"/>
    </source>
</evidence>
<dbReference type="Gene3D" id="3.40.190.100">
    <property type="entry name" value="Glycine betaine-binding periplasmic protein, domain 2"/>
    <property type="match status" value="1"/>
</dbReference>
<keyword evidence="5" id="KW-0732">Signal</keyword>
<feature type="domain" description="ABC-type glycine betaine transport system substrate-binding" evidence="6">
    <location>
        <begin position="34"/>
        <end position="275"/>
    </location>
</feature>
<feature type="chain" id="PRO_5045700611" evidence="5">
    <location>
        <begin position="23"/>
        <end position="288"/>
    </location>
</feature>
<keyword evidence="2" id="KW-0813">Transport</keyword>
<evidence type="ECO:0000313" key="8">
    <source>
        <dbReference type="Proteomes" id="UP001059773"/>
    </source>
</evidence>
<gene>
    <name evidence="7" type="ORF">NP439_24305</name>
</gene>
<evidence type="ECO:0000256" key="3">
    <source>
        <dbReference type="ARBA" id="ARBA00022475"/>
    </source>
</evidence>
<feature type="signal peptide" evidence="5">
    <location>
        <begin position="1"/>
        <end position="22"/>
    </location>
</feature>
<dbReference type="PANTHER" id="PTHR47737:SF1">
    <property type="entry name" value="GLYCINE BETAINE_PROLINE BETAINE TRANSPORT SYSTEM PERMEASE PROTEIN PROW"/>
    <property type="match status" value="1"/>
</dbReference>
<dbReference type="InterPro" id="IPR007210">
    <property type="entry name" value="ABC_Gly_betaine_transp_sub-bd"/>
</dbReference>
<keyword evidence="3" id="KW-1003">Cell membrane</keyword>
<dbReference type="Gene3D" id="3.40.190.10">
    <property type="entry name" value="Periplasmic binding protein-like II"/>
    <property type="match status" value="1"/>
</dbReference>
<evidence type="ECO:0000313" key="7">
    <source>
        <dbReference type="EMBL" id="UUI03113.1"/>
    </source>
</evidence>
<evidence type="ECO:0000259" key="6">
    <source>
        <dbReference type="Pfam" id="PF04069"/>
    </source>
</evidence>
<proteinExistence type="predicted"/>
<dbReference type="PANTHER" id="PTHR47737">
    <property type="entry name" value="GLYCINE BETAINE/PROLINE BETAINE TRANSPORT SYSTEM PERMEASE PROTEIN PROW"/>
    <property type="match status" value="1"/>
</dbReference>
<evidence type="ECO:0000256" key="2">
    <source>
        <dbReference type="ARBA" id="ARBA00022448"/>
    </source>
</evidence>
<keyword evidence="8" id="KW-1185">Reference proteome</keyword>
<evidence type="ECO:0000256" key="1">
    <source>
        <dbReference type="ARBA" id="ARBA00004236"/>
    </source>
</evidence>
<dbReference type="SUPFAM" id="SSF53850">
    <property type="entry name" value="Periplasmic binding protein-like II"/>
    <property type="match status" value="1"/>
</dbReference>
<name>A0ABY5JVE2_9BACI</name>
<dbReference type="Proteomes" id="UP001059773">
    <property type="component" value="Chromosome"/>
</dbReference>
<sequence length="288" mass="31671">MSKKKFKRAGLIGSLVFGLVMAGCGNDASGEKGDLEIVYVERDSEVASTYVIGQVLEDAGYDVTLTGIDNALMWEAIANGETDGMVSAWLPLTMRAQYEAYADQVVELGPNLEGAKLGLVVPEYMDVDSIENLSNEADQNITGIDPGAGVMDAAANAIEEYDNLEGWNLQTSSSGAMATELRRAYEEKDEIIVTGWTPHWKFQAYDVKYLDDPNGVFGEAETIETIVREGLKEDAPEAYQILDNFYWESEDIEEVMLAMNEGAFPKDAAADWIEENQDKVAEWTDGIE</sequence>
<dbReference type="Pfam" id="PF04069">
    <property type="entry name" value="OpuAC"/>
    <property type="match status" value="1"/>
</dbReference>
<dbReference type="RefSeq" id="WP_256708291.1">
    <property type="nucleotide sequence ID" value="NZ_CP101914.1"/>
</dbReference>
<comment type="subcellular location">
    <subcellularLocation>
        <location evidence="1">Cell membrane</location>
    </subcellularLocation>
</comment>
<evidence type="ECO:0000256" key="4">
    <source>
        <dbReference type="ARBA" id="ARBA00023136"/>
    </source>
</evidence>
<dbReference type="EMBL" id="CP101914">
    <property type="protein sequence ID" value="UUI03113.1"/>
    <property type="molecule type" value="Genomic_DNA"/>
</dbReference>
<organism evidence="7 8">
    <name type="scientific">Oceanobacillus jeddahense</name>
    <dbReference type="NCBI Taxonomy" id="1462527"/>
    <lineage>
        <taxon>Bacteria</taxon>
        <taxon>Bacillati</taxon>
        <taxon>Bacillota</taxon>
        <taxon>Bacilli</taxon>
        <taxon>Bacillales</taxon>
        <taxon>Bacillaceae</taxon>
        <taxon>Oceanobacillus</taxon>
    </lineage>
</organism>
<reference evidence="7" key="1">
    <citation type="submission" date="2022-07" db="EMBL/GenBank/DDBJ databases">
        <title>FELIX.</title>
        <authorList>
            <person name="Wan K.H."/>
            <person name="Park S."/>
            <person name="Lawrence Q."/>
            <person name="Eichenberger J.P."/>
            <person name="Booth B.W."/>
            <person name="Piaggio A.J."/>
            <person name="Chandler J.C."/>
            <person name="Franklin A.B."/>
            <person name="Celniker S.E."/>
        </authorList>
    </citation>
    <scope>NUCLEOTIDE SEQUENCE</scope>
    <source>
        <strain evidence="7">QA-1986 374</strain>
    </source>
</reference>
<dbReference type="CDD" id="cd13639">
    <property type="entry name" value="PBP2_OpuAC_like"/>
    <property type="match status" value="1"/>
</dbReference>